<feature type="signal peptide" evidence="2">
    <location>
        <begin position="1"/>
        <end position="19"/>
    </location>
</feature>
<name>A0A164DAE6_9CRUS</name>
<keyword evidence="2" id="KW-0732">Signal</keyword>
<feature type="chain" id="PRO_5007849523" description="Secreted protein" evidence="2">
    <location>
        <begin position="20"/>
        <end position="128"/>
    </location>
</feature>
<sequence>MVRRPFFLFFLCFLALAFTREGRLRLTSGAPSGGDVNAAPSEHGRSATRRETPFTCMSYKKLNSFKSTEKNKENGPKRPFRHEAISSFDSQRSRDDFWPSDWLGKQVKTVFDVKGDQAGVFTLNTSIL</sequence>
<reference evidence="3 4" key="1">
    <citation type="submission" date="2016-03" db="EMBL/GenBank/DDBJ databases">
        <title>EvidentialGene: Evidence-directed Construction of Genes on Genomes.</title>
        <authorList>
            <person name="Gilbert D.G."/>
            <person name="Choi J.-H."/>
            <person name="Mockaitis K."/>
            <person name="Colbourne J."/>
            <person name="Pfrender M."/>
        </authorList>
    </citation>
    <scope>NUCLEOTIDE SEQUENCE [LARGE SCALE GENOMIC DNA]</scope>
    <source>
        <strain evidence="3 4">Xinb3</strain>
        <tissue evidence="3">Complete organism</tissue>
    </source>
</reference>
<evidence type="ECO:0000313" key="4">
    <source>
        <dbReference type="Proteomes" id="UP000076858"/>
    </source>
</evidence>
<organism evidence="3 4">
    <name type="scientific">Daphnia magna</name>
    <dbReference type="NCBI Taxonomy" id="35525"/>
    <lineage>
        <taxon>Eukaryota</taxon>
        <taxon>Metazoa</taxon>
        <taxon>Ecdysozoa</taxon>
        <taxon>Arthropoda</taxon>
        <taxon>Crustacea</taxon>
        <taxon>Branchiopoda</taxon>
        <taxon>Diplostraca</taxon>
        <taxon>Cladocera</taxon>
        <taxon>Anomopoda</taxon>
        <taxon>Daphniidae</taxon>
        <taxon>Daphnia</taxon>
    </lineage>
</organism>
<feature type="region of interest" description="Disordered" evidence="1">
    <location>
        <begin position="65"/>
        <end position="95"/>
    </location>
</feature>
<feature type="compositionally biased region" description="Basic and acidic residues" evidence="1">
    <location>
        <begin position="42"/>
        <end position="52"/>
    </location>
</feature>
<protein>
    <recommendedName>
        <fullName evidence="5">Secreted protein</fullName>
    </recommendedName>
</protein>
<evidence type="ECO:0000313" key="3">
    <source>
        <dbReference type="EMBL" id="KZR95569.1"/>
    </source>
</evidence>
<proteinExistence type="predicted"/>
<gene>
    <name evidence="3" type="ORF">APZ42_010651</name>
</gene>
<feature type="region of interest" description="Disordered" evidence="1">
    <location>
        <begin position="28"/>
        <end position="53"/>
    </location>
</feature>
<dbReference type="EMBL" id="LRGB01028317">
    <property type="protein sequence ID" value="KZR95569.1"/>
    <property type="molecule type" value="Genomic_DNA"/>
</dbReference>
<evidence type="ECO:0000256" key="1">
    <source>
        <dbReference type="SAM" id="MobiDB-lite"/>
    </source>
</evidence>
<dbReference type="AlphaFoldDB" id="A0A164DAE6"/>
<keyword evidence="4" id="KW-1185">Reference proteome</keyword>
<comment type="caution">
    <text evidence="3">The sequence shown here is derived from an EMBL/GenBank/DDBJ whole genome shotgun (WGS) entry which is preliminary data.</text>
</comment>
<accession>A0A164DAE6</accession>
<feature type="non-terminal residue" evidence="3">
    <location>
        <position position="128"/>
    </location>
</feature>
<evidence type="ECO:0000256" key="2">
    <source>
        <dbReference type="SAM" id="SignalP"/>
    </source>
</evidence>
<evidence type="ECO:0008006" key="5">
    <source>
        <dbReference type="Google" id="ProtNLM"/>
    </source>
</evidence>
<dbReference type="Proteomes" id="UP000076858">
    <property type="component" value="Unassembled WGS sequence"/>
</dbReference>
<feature type="compositionally biased region" description="Basic and acidic residues" evidence="1">
    <location>
        <begin position="67"/>
        <end position="84"/>
    </location>
</feature>